<evidence type="ECO:0000313" key="5">
    <source>
        <dbReference type="Proteomes" id="UP000297453"/>
    </source>
</evidence>
<keyword evidence="1 2" id="KW-0597">Phosphoprotein</keyword>
<name>A0A4V3JCQ1_9LEPT</name>
<evidence type="ECO:0000259" key="3">
    <source>
        <dbReference type="PROSITE" id="PS50110"/>
    </source>
</evidence>
<evidence type="ECO:0000313" key="4">
    <source>
        <dbReference type="EMBL" id="TGK06949.1"/>
    </source>
</evidence>
<proteinExistence type="predicted"/>
<dbReference type="SMART" id="SM00448">
    <property type="entry name" value="REC"/>
    <property type="match status" value="2"/>
</dbReference>
<dbReference type="Proteomes" id="UP000297453">
    <property type="component" value="Unassembled WGS sequence"/>
</dbReference>
<dbReference type="EMBL" id="RQEP01000005">
    <property type="protein sequence ID" value="TGK06949.1"/>
    <property type="molecule type" value="Genomic_DNA"/>
</dbReference>
<dbReference type="PROSITE" id="PS50110">
    <property type="entry name" value="RESPONSE_REGULATORY"/>
    <property type="match status" value="2"/>
</dbReference>
<dbReference type="Pfam" id="PF00072">
    <property type="entry name" value="Response_reg"/>
    <property type="match status" value="2"/>
</dbReference>
<dbReference type="PANTHER" id="PTHR44591:SF3">
    <property type="entry name" value="RESPONSE REGULATORY DOMAIN-CONTAINING PROTEIN"/>
    <property type="match status" value="1"/>
</dbReference>
<feature type="modified residue" description="4-aspartylphosphate" evidence="2">
    <location>
        <position position="219"/>
    </location>
</feature>
<feature type="domain" description="Response regulatory" evidence="3">
    <location>
        <begin position="168"/>
        <end position="282"/>
    </location>
</feature>
<sequence>MGVSQEIVIKADRSESSTLSSFEPLKILIVDTSKITRKIISSEFSSDRFSVQEVSNVEESSKLAKEQKFDLITLGIHLEGGTGFDLCRKIRSKGEKEKFASSNARILFVTSDFTNENRIIAHNAGANGFIQKTTELSSFQSTIAEILKDLMEEKENSSKEWEKRLSRKILIVDDSELNLVLFRRLLESNGAEVQTAISGEHALQILKERPTDFSALFTDLYMPIMNGNELCRIILKNPEWKGIRLGITSAADESSLKKGEVPEGVGLFSKPYNTTEICDFLK</sequence>
<dbReference type="PANTHER" id="PTHR44591">
    <property type="entry name" value="STRESS RESPONSE REGULATOR PROTEIN 1"/>
    <property type="match status" value="1"/>
</dbReference>
<dbReference type="InterPro" id="IPR011006">
    <property type="entry name" value="CheY-like_superfamily"/>
</dbReference>
<protein>
    <submittedName>
        <fullName evidence="4">Response regulator</fullName>
    </submittedName>
</protein>
<feature type="domain" description="Response regulatory" evidence="3">
    <location>
        <begin position="26"/>
        <end position="147"/>
    </location>
</feature>
<dbReference type="GO" id="GO:0000160">
    <property type="term" value="P:phosphorelay signal transduction system"/>
    <property type="evidence" value="ECO:0007669"/>
    <property type="project" value="InterPro"/>
</dbReference>
<dbReference type="InterPro" id="IPR050595">
    <property type="entry name" value="Bact_response_regulator"/>
</dbReference>
<organism evidence="4 5">
    <name type="scientific">Leptospira semungkisensis</name>
    <dbReference type="NCBI Taxonomy" id="2484985"/>
    <lineage>
        <taxon>Bacteria</taxon>
        <taxon>Pseudomonadati</taxon>
        <taxon>Spirochaetota</taxon>
        <taxon>Spirochaetia</taxon>
        <taxon>Leptospirales</taxon>
        <taxon>Leptospiraceae</taxon>
        <taxon>Leptospira</taxon>
    </lineage>
</organism>
<dbReference type="Gene3D" id="3.40.50.2300">
    <property type="match status" value="2"/>
</dbReference>
<dbReference type="InterPro" id="IPR001789">
    <property type="entry name" value="Sig_transdc_resp-reg_receiver"/>
</dbReference>
<keyword evidence="5" id="KW-1185">Reference proteome</keyword>
<accession>A0A4V3JCQ1</accession>
<evidence type="ECO:0000256" key="1">
    <source>
        <dbReference type="ARBA" id="ARBA00022553"/>
    </source>
</evidence>
<dbReference type="RefSeq" id="WP_135584308.1">
    <property type="nucleotide sequence ID" value="NZ_RQEP01000005.1"/>
</dbReference>
<dbReference type="AlphaFoldDB" id="A0A4V3JCQ1"/>
<evidence type="ECO:0000256" key="2">
    <source>
        <dbReference type="PROSITE-ProRule" id="PRU00169"/>
    </source>
</evidence>
<dbReference type="OrthoDB" id="9800897at2"/>
<comment type="caution">
    <text evidence="2">Lacks conserved residue(s) required for the propagation of feature annotation.</text>
</comment>
<dbReference type="CDD" id="cd17546">
    <property type="entry name" value="REC_hyHK_CKI1_RcsC-like"/>
    <property type="match status" value="1"/>
</dbReference>
<reference evidence="4" key="1">
    <citation type="journal article" date="2019" name="PLoS Negl. Trop. Dis.">
        <title>Revisiting the worldwide diversity of Leptospira species in the environment.</title>
        <authorList>
            <person name="Vincent A.T."/>
            <person name="Schiettekatte O."/>
            <person name="Bourhy P."/>
            <person name="Veyrier F.J."/>
            <person name="Picardeau M."/>
        </authorList>
    </citation>
    <scope>NUCLEOTIDE SEQUENCE [LARGE SCALE GENOMIC DNA]</scope>
    <source>
        <strain evidence="4">SSS9</strain>
    </source>
</reference>
<comment type="caution">
    <text evidence="4">The sequence shown here is derived from an EMBL/GenBank/DDBJ whole genome shotgun (WGS) entry which is preliminary data.</text>
</comment>
<dbReference type="SUPFAM" id="SSF52172">
    <property type="entry name" value="CheY-like"/>
    <property type="match status" value="2"/>
</dbReference>
<gene>
    <name evidence="4" type="ORF">EHO59_02180</name>
</gene>
<dbReference type="CDD" id="cd00156">
    <property type="entry name" value="REC"/>
    <property type="match status" value="1"/>
</dbReference>